<protein>
    <submittedName>
        <fullName evidence="4">Poly(3-hydroxyalkanoate) depolymerase</fullName>
    </submittedName>
</protein>
<keyword evidence="2" id="KW-0378">Hydrolase</keyword>
<dbReference type="PANTHER" id="PTHR43037">
    <property type="entry name" value="UNNAMED PRODUCT-RELATED"/>
    <property type="match status" value="1"/>
</dbReference>
<dbReference type="InterPro" id="IPR050955">
    <property type="entry name" value="Plant_Biomass_Hydrol_Est"/>
</dbReference>
<keyword evidence="1 3" id="KW-0732">Signal</keyword>
<accession>A0ABQ2XSG1</accession>
<organism evidence="4 5">
    <name type="scientific">Streptomyces lomondensis</name>
    <dbReference type="NCBI Taxonomy" id="68229"/>
    <lineage>
        <taxon>Bacteria</taxon>
        <taxon>Bacillati</taxon>
        <taxon>Actinomycetota</taxon>
        <taxon>Actinomycetes</taxon>
        <taxon>Kitasatosporales</taxon>
        <taxon>Streptomycetaceae</taxon>
        <taxon>Streptomyces</taxon>
    </lineage>
</organism>
<dbReference type="SUPFAM" id="SSF53474">
    <property type="entry name" value="alpha/beta-Hydrolases"/>
    <property type="match status" value="1"/>
</dbReference>
<sequence length="333" mass="35036">MNRPKAFCAALTAVCALFLPAAVPSAAAVAQGTDGGPPRAGCDLKAGRTTLSVTSGGLQRTVLVHVPPRLEGHGHLPMVLNLHSSQSRALWQIAISQMEQTADREGFVLVAPQGAVTAGPGYRWNVPHVSEPGGPDDERFLSDTIDTLTRSGCADPRRVYATGYSGGARMVSQYACDHPGRLAAIAVVAGLRAGAPVKDASGTYLPDPSTCRPHRALPVLSFSGTADTVNPHNGGGFGYWGYGAETAQRRWAALNGCRLGPRTVQVTEHVSRVTHSACRRGARVSMYVIDGGGHTWPGSTIPLPPDSGPVNPEISANDVMWRFFAAEGRSRLS</sequence>
<proteinExistence type="predicted"/>
<evidence type="ECO:0000313" key="4">
    <source>
        <dbReference type="EMBL" id="GGX30977.1"/>
    </source>
</evidence>
<evidence type="ECO:0000256" key="1">
    <source>
        <dbReference type="ARBA" id="ARBA00022729"/>
    </source>
</evidence>
<evidence type="ECO:0000256" key="2">
    <source>
        <dbReference type="ARBA" id="ARBA00022801"/>
    </source>
</evidence>
<keyword evidence="5" id="KW-1185">Reference proteome</keyword>
<reference evidence="5" key="1">
    <citation type="journal article" date="2019" name="Int. J. Syst. Evol. Microbiol.">
        <title>The Global Catalogue of Microorganisms (GCM) 10K type strain sequencing project: providing services to taxonomists for standard genome sequencing and annotation.</title>
        <authorList>
            <consortium name="The Broad Institute Genomics Platform"/>
            <consortium name="The Broad Institute Genome Sequencing Center for Infectious Disease"/>
            <person name="Wu L."/>
            <person name="Ma J."/>
        </authorList>
    </citation>
    <scope>NUCLEOTIDE SEQUENCE [LARGE SCALE GENOMIC DNA]</scope>
    <source>
        <strain evidence="5">JCM 4866</strain>
    </source>
</reference>
<feature type="chain" id="PRO_5045671531" evidence="3">
    <location>
        <begin position="31"/>
        <end position="333"/>
    </location>
</feature>
<dbReference type="RefSeq" id="WP_190054467.1">
    <property type="nucleotide sequence ID" value="NZ_BMWC01000016.1"/>
</dbReference>
<dbReference type="Proteomes" id="UP000617743">
    <property type="component" value="Unassembled WGS sequence"/>
</dbReference>
<dbReference type="InterPro" id="IPR029058">
    <property type="entry name" value="AB_hydrolase_fold"/>
</dbReference>
<name>A0ABQ2XSG1_9ACTN</name>
<feature type="signal peptide" evidence="3">
    <location>
        <begin position="1"/>
        <end position="30"/>
    </location>
</feature>
<gene>
    <name evidence="4" type="ORF">GCM10010383_71650</name>
</gene>
<dbReference type="EMBL" id="BMWC01000016">
    <property type="protein sequence ID" value="GGX30977.1"/>
    <property type="molecule type" value="Genomic_DNA"/>
</dbReference>
<evidence type="ECO:0000313" key="5">
    <source>
        <dbReference type="Proteomes" id="UP000617743"/>
    </source>
</evidence>
<evidence type="ECO:0000256" key="3">
    <source>
        <dbReference type="SAM" id="SignalP"/>
    </source>
</evidence>
<comment type="caution">
    <text evidence="4">The sequence shown here is derived from an EMBL/GenBank/DDBJ whole genome shotgun (WGS) entry which is preliminary data.</text>
</comment>
<dbReference type="Gene3D" id="3.40.50.1820">
    <property type="entry name" value="alpha/beta hydrolase"/>
    <property type="match status" value="1"/>
</dbReference>
<dbReference type="PANTHER" id="PTHR43037:SF5">
    <property type="entry name" value="FERULOYL ESTERASE"/>
    <property type="match status" value="1"/>
</dbReference>